<proteinExistence type="predicted"/>
<evidence type="ECO:0000256" key="1">
    <source>
        <dbReference type="SAM" id="MobiDB-lite"/>
    </source>
</evidence>
<dbReference type="AlphaFoldDB" id="A0A8J7IWE4"/>
<keyword evidence="2" id="KW-0812">Transmembrane</keyword>
<gene>
    <name evidence="3" type="ORF">IQ249_18915</name>
</gene>
<dbReference type="RefSeq" id="WP_194031057.1">
    <property type="nucleotide sequence ID" value="NZ_JADEWZ010000034.1"/>
</dbReference>
<name>A0A8J7IWE4_9CYAN</name>
<dbReference type="Proteomes" id="UP000654482">
    <property type="component" value="Unassembled WGS sequence"/>
</dbReference>
<evidence type="ECO:0000313" key="3">
    <source>
        <dbReference type="EMBL" id="MBE9117973.1"/>
    </source>
</evidence>
<keyword evidence="2" id="KW-0472">Membrane</keyword>
<accession>A0A8J7IWE4</accession>
<dbReference type="EMBL" id="JADEWZ010000034">
    <property type="protein sequence ID" value="MBE9117973.1"/>
    <property type="molecule type" value="Genomic_DNA"/>
</dbReference>
<feature type="transmembrane region" description="Helical" evidence="2">
    <location>
        <begin position="154"/>
        <end position="176"/>
    </location>
</feature>
<keyword evidence="2" id="KW-1133">Transmembrane helix</keyword>
<feature type="compositionally biased region" description="Pro residues" evidence="1">
    <location>
        <begin position="187"/>
        <end position="197"/>
    </location>
</feature>
<comment type="caution">
    <text evidence="3">The sequence shown here is derived from an EMBL/GenBank/DDBJ whole genome shotgun (WGS) entry which is preliminary data.</text>
</comment>
<protein>
    <submittedName>
        <fullName evidence="3">Uncharacterized protein</fullName>
    </submittedName>
</protein>
<keyword evidence="4" id="KW-1185">Reference proteome</keyword>
<sequence length="333" mass="36588">MSDTNQEPDAIARSQSQPETIAILRDTVQRLEKIVQKLEADSVETLPPPSACETLVDGINRLESAIAPSNTPPSETVEASPQEDFGDLLEDTRETLPVETQPTNEVEDLLEERELGWIDRTLPSFDRLQAGWDWALAKIRTALPSFVSAKLSDWAITSILTGVVVLVLFSVVLLSASPPEPSTVAKAPPPPLPPPIEAPVEIEAPQEPEPIELEPPPPPPPVVLTPEQTLIAAIQNQVTELTRDYAEGLILSIEADFLGSRLLVTVGEEWYDLPESEQDRVANDISARSRELDFRKLEILDPQKTLLARTPVVGQGIVILQRRVLTSDLLPEE</sequence>
<evidence type="ECO:0000256" key="2">
    <source>
        <dbReference type="SAM" id="Phobius"/>
    </source>
</evidence>
<evidence type="ECO:0000313" key="4">
    <source>
        <dbReference type="Proteomes" id="UP000654482"/>
    </source>
</evidence>
<organism evidence="3 4">
    <name type="scientific">Lusitaniella coriacea LEGE 07157</name>
    <dbReference type="NCBI Taxonomy" id="945747"/>
    <lineage>
        <taxon>Bacteria</taxon>
        <taxon>Bacillati</taxon>
        <taxon>Cyanobacteriota</taxon>
        <taxon>Cyanophyceae</taxon>
        <taxon>Spirulinales</taxon>
        <taxon>Lusitaniellaceae</taxon>
        <taxon>Lusitaniella</taxon>
    </lineage>
</organism>
<reference evidence="3" key="1">
    <citation type="submission" date="2020-10" db="EMBL/GenBank/DDBJ databases">
        <authorList>
            <person name="Castelo-Branco R."/>
            <person name="Eusebio N."/>
            <person name="Adriana R."/>
            <person name="Vieira A."/>
            <person name="Brugerolle De Fraissinette N."/>
            <person name="Rezende De Castro R."/>
            <person name="Schneider M.P."/>
            <person name="Vasconcelos V."/>
            <person name="Leao P.N."/>
        </authorList>
    </citation>
    <scope>NUCLEOTIDE SEQUENCE</scope>
    <source>
        <strain evidence="3">LEGE 07157</strain>
    </source>
</reference>
<feature type="region of interest" description="Disordered" evidence="1">
    <location>
        <begin position="180"/>
        <end position="199"/>
    </location>
</feature>